<dbReference type="PANTHER" id="PTHR48083:SF2">
    <property type="entry name" value="MEDIUM-CHAIN SPECIFIC ACYL-COA DEHYDROGENASE, MITOCHONDRIAL"/>
    <property type="match status" value="1"/>
</dbReference>
<reference evidence="9" key="1">
    <citation type="submission" date="2018-05" db="EMBL/GenBank/DDBJ databases">
        <authorList>
            <person name="Lanie J.A."/>
            <person name="Ng W.-L."/>
            <person name="Kazmierczak K.M."/>
            <person name="Andrzejewski T.M."/>
            <person name="Davidsen T.M."/>
            <person name="Wayne K.J."/>
            <person name="Tettelin H."/>
            <person name="Glass J.I."/>
            <person name="Rusch D."/>
            <person name="Podicherti R."/>
            <person name="Tsui H.-C.T."/>
            <person name="Winkler M.E."/>
        </authorList>
    </citation>
    <scope>NUCLEOTIDE SEQUENCE</scope>
</reference>
<dbReference type="InterPro" id="IPR037069">
    <property type="entry name" value="AcylCoA_DH/ox_N_sf"/>
</dbReference>
<feature type="domain" description="Acyl-CoA dehydrogenase/oxidase C-terminal" evidence="6">
    <location>
        <begin position="164"/>
        <end position="311"/>
    </location>
</feature>
<dbReference type="CDD" id="cd00567">
    <property type="entry name" value="ACAD"/>
    <property type="match status" value="1"/>
</dbReference>
<dbReference type="EMBL" id="UINC01005301">
    <property type="protein sequence ID" value="SVA20433.1"/>
    <property type="molecule type" value="Genomic_DNA"/>
</dbReference>
<dbReference type="GO" id="GO:0005737">
    <property type="term" value="C:cytoplasm"/>
    <property type="evidence" value="ECO:0007669"/>
    <property type="project" value="TreeGrafter"/>
</dbReference>
<evidence type="ECO:0000256" key="4">
    <source>
        <dbReference type="ARBA" id="ARBA00022827"/>
    </source>
</evidence>
<comment type="similarity">
    <text evidence="2">Belongs to the acyl-CoA dehydrogenase family.</text>
</comment>
<dbReference type="InterPro" id="IPR009100">
    <property type="entry name" value="AcylCoA_DH/oxidase_NM_dom_sf"/>
</dbReference>
<evidence type="ECO:0000256" key="1">
    <source>
        <dbReference type="ARBA" id="ARBA00001974"/>
    </source>
</evidence>
<gene>
    <name evidence="9" type="ORF">METZ01_LOCUS73287</name>
</gene>
<evidence type="ECO:0000256" key="2">
    <source>
        <dbReference type="ARBA" id="ARBA00009347"/>
    </source>
</evidence>
<dbReference type="Gene3D" id="1.20.140.10">
    <property type="entry name" value="Butyryl-CoA Dehydrogenase, subunit A, domain 3"/>
    <property type="match status" value="1"/>
</dbReference>
<feature type="non-terminal residue" evidence="9">
    <location>
        <position position="1"/>
    </location>
</feature>
<feature type="domain" description="Acyl-CoA dehydrogenase/oxidase N-terminal" evidence="8">
    <location>
        <begin position="2"/>
        <end position="56"/>
    </location>
</feature>
<dbReference type="PANTHER" id="PTHR48083">
    <property type="entry name" value="MEDIUM-CHAIN SPECIFIC ACYL-COA DEHYDROGENASE, MITOCHONDRIAL-RELATED"/>
    <property type="match status" value="1"/>
</dbReference>
<name>A0A381U1V2_9ZZZZ</name>
<dbReference type="InterPro" id="IPR006091">
    <property type="entry name" value="Acyl-CoA_Oxase/DH_mid-dom"/>
</dbReference>
<evidence type="ECO:0000259" key="6">
    <source>
        <dbReference type="Pfam" id="PF00441"/>
    </source>
</evidence>
<accession>A0A381U1V2</accession>
<dbReference type="GO" id="GO:0003995">
    <property type="term" value="F:acyl-CoA dehydrogenase activity"/>
    <property type="evidence" value="ECO:0007669"/>
    <property type="project" value="TreeGrafter"/>
</dbReference>
<evidence type="ECO:0000256" key="3">
    <source>
        <dbReference type="ARBA" id="ARBA00022630"/>
    </source>
</evidence>
<dbReference type="Pfam" id="PF00441">
    <property type="entry name" value="Acyl-CoA_dh_1"/>
    <property type="match status" value="1"/>
</dbReference>
<evidence type="ECO:0000259" key="8">
    <source>
        <dbReference type="Pfam" id="PF02771"/>
    </source>
</evidence>
<dbReference type="InterPro" id="IPR013786">
    <property type="entry name" value="AcylCoA_DH/ox_N"/>
</dbReference>
<evidence type="ECO:0000313" key="9">
    <source>
        <dbReference type="EMBL" id="SVA20433.1"/>
    </source>
</evidence>
<evidence type="ECO:0008006" key="10">
    <source>
        <dbReference type="Google" id="ProtNLM"/>
    </source>
</evidence>
<dbReference type="InterPro" id="IPR009075">
    <property type="entry name" value="AcylCo_DH/oxidase_C"/>
</dbReference>
<dbReference type="Gene3D" id="2.40.110.10">
    <property type="entry name" value="Butyryl-CoA Dehydrogenase, subunit A, domain 2"/>
    <property type="match status" value="1"/>
</dbReference>
<dbReference type="SUPFAM" id="SSF56645">
    <property type="entry name" value="Acyl-CoA dehydrogenase NM domain-like"/>
    <property type="match status" value="1"/>
</dbReference>
<dbReference type="SUPFAM" id="SSF47203">
    <property type="entry name" value="Acyl-CoA dehydrogenase C-terminal domain-like"/>
    <property type="match status" value="1"/>
</dbReference>
<dbReference type="AlphaFoldDB" id="A0A381U1V2"/>
<dbReference type="InterPro" id="IPR050741">
    <property type="entry name" value="Acyl-CoA_dehydrogenase"/>
</dbReference>
<keyword evidence="4" id="KW-0274">FAD</keyword>
<dbReference type="InterPro" id="IPR036250">
    <property type="entry name" value="AcylCo_DH-like_C"/>
</dbReference>
<dbReference type="Pfam" id="PF02770">
    <property type="entry name" value="Acyl-CoA_dh_M"/>
    <property type="match status" value="1"/>
</dbReference>
<sequence>LGGTLMDAVLAVEQITLVCPRSADVLHAGNFGPARALSEYGTPAQKNKYLEPTLSGHGLIAIGMTEPEAGSALTELKTTATPDGDGYRINGTKVFTTHSMDATSILAYVRFGPGIDGIGSVLIDINAEGLTFGETSKYMSGDLWRQLYFKDVSISPHDVLLKEGGFKKQISAFNAERIGNSARALAFGRHAFNIAREHVLYRRQFGRRLCDFQGTQWKFAEMAMKLESAQLVLYKAATNADKDLPSATETAMAKHICNQVGFEVANDAMQTMGATGYSESTLVDYCMRRARGLQIAGGSLEMMKNKIAEGVFECRFPQRLPDD</sequence>
<dbReference type="Gene3D" id="1.10.540.10">
    <property type="entry name" value="Acyl-CoA dehydrogenase/oxidase, N-terminal domain"/>
    <property type="match status" value="1"/>
</dbReference>
<dbReference type="GO" id="GO:0050660">
    <property type="term" value="F:flavin adenine dinucleotide binding"/>
    <property type="evidence" value="ECO:0007669"/>
    <property type="project" value="InterPro"/>
</dbReference>
<comment type="cofactor">
    <cofactor evidence="1">
        <name>FAD</name>
        <dbReference type="ChEBI" id="CHEBI:57692"/>
    </cofactor>
</comment>
<keyword evidence="5" id="KW-0560">Oxidoreductase</keyword>
<dbReference type="Pfam" id="PF02771">
    <property type="entry name" value="Acyl-CoA_dh_N"/>
    <property type="match status" value="1"/>
</dbReference>
<organism evidence="9">
    <name type="scientific">marine metagenome</name>
    <dbReference type="NCBI Taxonomy" id="408172"/>
    <lineage>
        <taxon>unclassified sequences</taxon>
        <taxon>metagenomes</taxon>
        <taxon>ecological metagenomes</taxon>
    </lineage>
</organism>
<dbReference type="GO" id="GO:0033539">
    <property type="term" value="P:fatty acid beta-oxidation using acyl-CoA dehydrogenase"/>
    <property type="evidence" value="ECO:0007669"/>
    <property type="project" value="TreeGrafter"/>
</dbReference>
<dbReference type="InterPro" id="IPR046373">
    <property type="entry name" value="Acyl-CoA_Oxase/DH_mid-dom_sf"/>
</dbReference>
<protein>
    <recommendedName>
        <fullName evidence="10">Acyl-CoA dehydrogenase/oxidase C-terminal domain-containing protein</fullName>
    </recommendedName>
</protein>
<keyword evidence="3" id="KW-0285">Flavoprotein</keyword>
<feature type="domain" description="Acyl-CoA oxidase/dehydrogenase middle" evidence="7">
    <location>
        <begin position="61"/>
        <end position="152"/>
    </location>
</feature>
<evidence type="ECO:0000259" key="7">
    <source>
        <dbReference type="Pfam" id="PF02770"/>
    </source>
</evidence>
<proteinExistence type="inferred from homology"/>
<evidence type="ECO:0000256" key="5">
    <source>
        <dbReference type="ARBA" id="ARBA00023002"/>
    </source>
</evidence>